<feature type="compositionally biased region" description="Basic and acidic residues" evidence="1">
    <location>
        <begin position="60"/>
        <end position="72"/>
    </location>
</feature>
<evidence type="ECO:0000313" key="3">
    <source>
        <dbReference type="Proteomes" id="UP000604825"/>
    </source>
</evidence>
<proteinExistence type="predicted"/>
<reference evidence="2" key="1">
    <citation type="submission" date="2020-10" db="EMBL/GenBank/DDBJ databases">
        <authorList>
            <person name="Han B."/>
            <person name="Lu T."/>
            <person name="Zhao Q."/>
            <person name="Huang X."/>
            <person name="Zhao Y."/>
        </authorList>
    </citation>
    <scope>NUCLEOTIDE SEQUENCE</scope>
</reference>
<dbReference type="EMBL" id="CAJGYO010000019">
    <property type="protein sequence ID" value="CAD6338854.1"/>
    <property type="molecule type" value="Genomic_DNA"/>
</dbReference>
<keyword evidence="3" id="KW-1185">Reference proteome</keyword>
<evidence type="ECO:0000256" key="1">
    <source>
        <dbReference type="SAM" id="MobiDB-lite"/>
    </source>
</evidence>
<name>A0A811S9G1_9POAL</name>
<gene>
    <name evidence="2" type="ORF">NCGR_LOCUS62952</name>
</gene>
<organism evidence="2 3">
    <name type="scientific">Miscanthus lutarioriparius</name>
    <dbReference type="NCBI Taxonomy" id="422564"/>
    <lineage>
        <taxon>Eukaryota</taxon>
        <taxon>Viridiplantae</taxon>
        <taxon>Streptophyta</taxon>
        <taxon>Embryophyta</taxon>
        <taxon>Tracheophyta</taxon>
        <taxon>Spermatophyta</taxon>
        <taxon>Magnoliopsida</taxon>
        <taxon>Liliopsida</taxon>
        <taxon>Poales</taxon>
        <taxon>Poaceae</taxon>
        <taxon>PACMAD clade</taxon>
        <taxon>Panicoideae</taxon>
        <taxon>Andropogonodae</taxon>
        <taxon>Andropogoneae</taxon>
        <taxon>Saccharinae</taxon>
        <taxon>Miscanthus</taxon>
    </lineage>
</organism>
<accession>A0A811S9G1</accession>
<dbReference type="Proteomes" id="UP000604825">
    <property type="component" value="Unassembled WGS sequence"/>
</dbReference>
<evidence type="ECO:0000313" key="2">
    <source>
        <dbReference type="EMBL" id="CAD6338854.1"/>
    </source>
</evidence>
<feature type="region of interest" description="Disordered" evidence="1">
    <location>
        <begin position="60"/>
        <end position="84"/>
    </location>
</feature>
<sequence length="84" mass="9523">MAFISSVVWLRLAFRGAEDRRSNVKMSFKTKLRCGRVDLPSCAWCSRYAALRAVLQECRDEGDHQADTRRSEVASATTRPPYVA</sequence>
<comment type="caution">
    <text evidence="2">The sequence shown here is derived from an EMBL/GenBank/DDBJ whole genome shotgun (WGS) entry which is preliminary data.</text>
</comment>
<protein>
    <submittedName>
        <fullName evidence="2">Uncharacterized protein</fullName>
    </submittedName>
</protein>
<dbReference type="AlphaFoldDB" id="A0A811S9G1"/>